<gene>
    <name evidence="9" type="ORF">ACG0Z3_01345</name>
</gene>
<comment type="caution">
    <text evidence="9">The sequence shown here is derived from an EMBL/GenBank/DDBJ whole genome shotgun (WGS) entry which is preliminary data.</text>
</comment>
<dbReference type="EMBL" id="JBIGHW010000001">
    <property type="protein sequence ID" value="MFG6439319.1"/>
    <property type="molecule type" value="Genomic_DNA"/>
</dbReference>
<evidence type="ECO:0000256" key="4">
    <source>
        <dbReference type="ARBA" id="ARBA00022692"/>
    </source>
</evidence>
<comment type="similarity">
    <text evidence="2 7">Belongs to the MgtC/SapB family.</text>
</comment>
<feature type="transmembrane region" description="Helical" evidence="7">
    <location>
        <begin position="90"/>
        <end position="108"/>
    </location>
</feature>
<feature type="domain" description="MgtC/SapB/SrpB/YhiD N-terminal" evidence="8">
    <location>
        <begin position="27"/>
        <end position="158"/>
    </location>
</feature>
<feature type="transmembrane region" description="Helical" evidence="7">
    <location>
        <begin position="20"/>
        <end position="39"/>
    </location>
</feature>
<keyword evidence="4 7" id="KW-0812">Transmembrane</keyword>
<dbReference type="InterPro" id="IPR003416">
    <property type="entry name" value="MgtC/SapB/SrpB/YhiD_fam"/>
</dbReference>
<evidence type="ECO:0000256" key="6">
    <source>
        <dbReference type="ARBA" id="ARBA00023136"/>
    </source>
</evidence>
<comment type="subcellular location">
    <subcellularLocation>
        <location evidence="7">Cell inner membrane</location>
        <topology evidence="7">Multi-pass membrane protein</topology>
    </subcellularLocation>
    <subcellularLocation>
        <location evidence="1">Cell membrane</location>
        <topology evidence="1">Multi-pass membrane protein</topology>
    </subcellularLocation>
</comment>
<dbReference type="InterPro" id="IPR049177">
    <property type="entry name" value="MgtC_SapB_SrpB_YhiD_N"/>
</dbReference>
<feature type="transmembrane region" description="Helical" evidence="7">
    <location>
        <begin position="120"/>
        <end position="153"/>
    </location>
</feature>
<reference evidence="9 10" key="1">
    <citation type="submission" date="2024-08" db="EMBL/GenBank/DDBJ databases">
        <authorList>
            <person name="Lu H."/>
        </authorList>
    </citation>
    <scope>NUCLEOTIDE SEQUENCE [LARGE SCALE GENOMIC DNA]</scope>
    <source>
        <strain evidence="9 10">LKC17W</strain>
    </source>
</reference>
<keyword evidence="3" id="KW-1003">Cell membrane</keyword>
<keyword evidence="10" id="KW-1185">Reference proteome</keyword>
<evidence type="ECO:0000256" key="5">
    <source>
        <dbReference type="ARBA" id="ARBA00022989"/>
    </source>
</evidence>
<sequence>MLETDQLLRYWTLPQWQANLLVLLHLAGAGLLGLVLGYERAFHGRAAGMRTYALVCMASTAVIVLLGLPQQWFGGSAGLAAPTLMDPTRVIQGVVTGIGFLCAGVIMREGMNISGLTTAASLWAASAIGIVLGMGFYFAAIALTLLCASLMMWGAKLEAALPSHPAIAVHLRGEPGRAFEQAELVAFAATLGYDFAPGSVSIECADGQQEWRFVCTARHNYGRATLSRFASRLPELPGLASYRVAHARN</sequence>
<evidence type="ECO:0000256" key="2">
    <source>
        <dbReference type="ARBA" id="ARBA00009298"/>
    </source>
</evidence>
<dbReference type="PANTHER" id="PTHR33778:SF1">
    <property type="entry name" value="MAGNESIUM TRANSPORTER YHID-RELATED"/>
    <property type="match status" value="1"/>
</dbReference>
<accession>A0ABW7FG39</accession>
<dbReference type="RefSeq" id="WP_394394653.1">
    <property type="nucleotide sequence ID" value="NZ_JBIGHW010000001.1"/>
</dbReference>
<keyword evidence="7" id="KW-0997">Cell inner membrane</keyword>
<feature type="transmembrane region" description="Helical" evidence="7">
    <location>
        <begin position="51"/>
        <end position="70"/>
    </location>
</feature>
<evidence type="ECO:0000256" key="3">
    <source>
        <dbReference type="ARBA" id="ARBA00022475"/>
    </source>
</evidence>
<evidence type="ECO:0000259" key="8">
    <source>
        <dbReference type="Pfam" id="PF02308"/>
    </source>
</evidence>
<dbReference type="Proteomes" id="UP001606301">
    <property type="component" value="Unassembled WGS sequence"/>
</dbReference>
<evidence type="ECO:0000313" key="10">
    <source>
        <dbReference type="Proteomes" id="UP001606301"/>
    </source>
</evidence>
<proteinExistence type="inferred from homology"/>
<name>A0ABW7FG39_9BURK</name>
<evidence type="ECO:0000313" key="9">
    <source>
        <dbReference type="EMBL" id="MFG6439319.1"/>
    </source>
</evidence>
<evidence type="ECO:0000256" key="7">
    <source>
        <dbReference type="RuleBase" id="RU365041"/>
    </source>
</evidence>
<dbReference type="Pfam" id="PF02308">
    <property type="entry name" value="MgtC"/>
    <property type="match status" value="1"/>
</dbReference>
<keyword evidence="6 7" id="KW-0472">Membrane</keyword>
<dbReference type="PANTHER" id="PTHR33778">
    <property type="entry name" value="PROTEIN MGTC"/>
    <property type="match status" value="1"/>
</dbReference>
<organism evidence="9 10">
    <name type="scientific">Pelomonas margarita</name>
    <dbReference type="NCBI Taxonomy" id="3299031"/>
    <lineage>
        <taxon>Bacteria</taxon>
        <taxon>Pseudomonadati</taxon>
        <taxon>Pseudomonadota</taxon>
        <taxon>Betaproteobacteria</taxon>
        <taxon>Burkholderiales</taxon>
        <taxon>Sphaerotilaceae</taxon>
        <taxon>Roseateles</taxon>
    </lineage>
</organism>
<keyword evidence="5 7" id="KW-1133">Transmembrane helix</keyword>
<protein>
    <recommendedName>
        <fullName evidence="7">Protein MgtC</fullName>
    </recommendedName>
</protein>
<dbReference type="PRINTS" id="PR01837">
    <property type="entry name" value="MGTCSAPBPROT"/>
</dbReference>
<evidence type="ECO:0000256" key="1">
    <source>
        <dbReference type="ARBA" id="ARBA00004651"/>
    </source>
</evidence>